<dbReference type="Proteomes" id="UP001217083">
    <property type="component" value="Unassembled WGS sequence"/>
</dbReference>
<protein>
    <submittedName>
        <fullName evidence="1">Uncharacterized protein</fullName>
    </submittedName>
</protein>
<dbReference type="EMBL" id="JARFVA010000004">
    <property type="protein sequence ID" value="MDF0707967.1"/>
    <property type="molecule type" value="Genomic_DNA"/>
</dbReference>
<proteinExistence type="predicted"/>
<organism evidence="1 2">
    <name type="scientific">Flagellimonas okinawensis</name>
    <dbReference type="NCBI Taxonomy" id="3031324"/>
    <lineage>
        <taxon>Bacteria</taxon>
        <taxon>Pseudomonadati</taxon>
        <taxon>Bacteroidota</taxon>
        <taxon>Flavobacteriia</taxon>
        <taxon>Flavobacteriales</taxon>
        <taxon>Flavobacteriaceae</taxon>
        <taxon>Flagellimonas</taxon>
    </lineage>
</organism>
<reference evidence="1 2" key="1">
    <citation type="submission" date="2023-03" db="EMBL/GenBank/DDBJ databases">
        <title>Muricauda XX sp. nov. and Muricauda XXX sp. nov., two novel species isolated from Okinawa Trough.</title>
        <authorList>
            <person name="Cao W."/>
            <person name="Deng X."/>
        </authorList>
    </citation>
    <scope>NUCLEOTIDE SEQUENCE [LARGE SCALE GENOMIC DNA]</scope>
    <source>
        <strain evidence="1 2">81s02</strain>
    </source>
</reference>
<evidence type="ECO:0000313" key="2">
    <source>
        <dbReference type="Proteomes" id="UP001217083"/>
    </source>
</evidence>
<gene>
    <name evidence="1" type="ORF">PY091_12125</name>
</gene>
<sequence>MRKSKILFASILFITLTSFTTVTIFETKVYICKGKSSKRYHYNKRCRGLSNCSTKIYEVTLVEAKDLGRTLCGWED</sequence>
<name>A0ABT5XQ85_9FLAO</name>
<accession>A0ABT5XQ85</accession>
<evidence type="ECO:0000313" key="1">
    <source>
        <dbReference type="EMBL" id="MDF0707967.1"/>
    </source>
</evidence>
<keyword evidence="2" id="KW-1185">Reference proteome</keyword>
<comment type="caution">
    <text evidence="1">The sequence shown here is derived from an EMBL/GenBank/DDBJ whole genome shotgun (WGS) entry which is preliminary data.</text>
</comment>